<dbReference type="HOGENOM" id="CLU_1011006_0_0_9"/>
<dbReference type="Pfam" id="PF00498">
    <property type="entry name" value="FHA"/>
    <property type="match status" value="1"/>
</dbReference>
<dbReference type="Proteomes" id="UP000005753">
    <property type="component" value="Chromosome"/>
</dbReference>
<reference evidence="2 3" key="2">
    <citation type="submission" date="2012-02" db="EMBL/GenBank/DDBJ databases">
        <title>Improved High-Quality Draft sequence of Eubacterium cellulosolvens 6.</title>
        <authorList>
            <consortium name="US DOE Joint Genome Institute"/>
            <person name="Lucas S."/>
            <person name="Han J."/>
            <person name="Lapidus A."/>
            <person name="Cheng J.-F."/>
            <person name="Goodwin L."/>
            <person name="Pitluck S."/>
            <person name="Peters L."/>
            <person name="Mikhailova N."/>
            <person name="Gu W."/>
            <person name="Detter J.C."/>
            <person name="Han C."/>
            <person name="Tapia R."/>
            <person name="Land M."/>
            <person name="Hauser L."/>
            <person name="Kyrpides N."/>
            <person name="Ivanova N."/>
            <person name="Pagani I."/>
            <person name="Johnson E."/>
            <person name="Mukhopadhyay B."/>
            <person name="Anderson I."/>
            <person name="Woyke T."/>
        </authorList>
    </citation>
    <scope>NUCLEOTIDE SEQUENCE [LARGE SCALE GENOMIC DNA]</scope>
    <source>
        <strain evidence="2 3">6</strain>
    </source>
</reference>
<name>I5AVC7_EUBC6</name>
<dbReference type="PROSITE" id="PS50006">
    <property type="entry name" value="FHA_DOMAIN"/>
    <property type="match status" value="1"/>
</dbReference>
<dbReference type="CDD" id="cd00060">
    <property type="entry name" value="FHA"/>
    <property type="match status" value="1"/>
</dbReference>
<dbReference type="SUPFAM" id="SSF49879">
    <property type="entry name" value="SMAD/FHA domain"/>
    <property type="match status" value="1"/>
</dbReference>
<dbReference type="STRING" id="633697.EubceDRAFT1_1976"/>
<proteinExistence type="predicted"/>
<evidence type="ECO:0000259" key="1">
    <source>
        <dbReference type="PROSITE" id="PS50006"/>
    </source>
</evidence>
<dbReference type="EMBL" id="CM001487">
    <property type="protein sequence ID" value="EIM57750.1"/>
    <property type="molecule type" value="Genomic_DNA"/>
</dbReference>
<dbReference type="Gene3D" id="2.60.200.20">
    <property type="match status" value="1"/>
</dbReference>
<dbReference type="SMART" id="SM00240">
    <property type="entry name" value="FHA"/>
    <property type="match status" value="1"/>
</dbReference>
<gene>
    <name evidence="2" type="ORF">EubceDRAFT1_1976</name>
</gene>
<dbReference type="eggNOG" id="COG1716">
    <property type="taxonomic scope" value="Bacteria"/>
</dbReference>
<sequence length="275" mass="31395">MREFLLNSEDFLDRKAVAFLQESGMEKGLLPVNWIHFNERVKLACFPDNMKTISSVMNELTLDEACRIGKSILERIIELEGNDEISLENVIWDPESIYMNAAKELFFICMPAQIPYEQRHSEIYLKRVYALLEDLVSEKEDGDFVCRQIDYQKERAFGDWESLLPALDQRSGRDEDDASLILKSINTPAPVTFEIGHRKFRIGTDPVEVDGLITGVDTVSPVHALIGWNEINYYVSDLDSENGTFVNDQRIAPNTEVPIGEGTVLRFADYTFSVE</sequence>
<organism evidence="2 3">
    <name type="scientific">Eubacterium cellulosolvens (strain ATCC 43171 / JCM 9499 / 6)</name>
    <name type="common">Cillobacterium cellulosolvens</name>
    <dbReference type="NCBI Taxonomy" id="633697"/>
    <lineage>
        <taxon>Bacteria</taxon>
        <taxon>Bacillati</taxon>
        <taxon>Bacillota</taxon>
        <taxon>Clostridia</taxon>
        <taxon>Eubacteriales</taxon>
        <taxon>Eubacteriaceae</taxon>
        <taxon>Eubacterium</taxon>
    </lineage>
</organism>
<dbReference type="AlphaFoldDB" id="I5AVC7"/>
<accession>I5AVC7</accession>
<dbReference type="InterPro" id="IPR008984">
    <property type="entry name" value="SMAD_FHA_dom_sf"/>
</dbReference>
<evidence type="ECO:0000313" key="2">
    <source>
        <dbReference type="EMBL" id="EIM57750.1"/>
    </source>
</evidence>
<dbReference type="InterPro" id="IPR050923">
    <property type="entry name" value="Cell_Proc_Reg/RNA_Proc"/>
</dbReference>
<dbReference type="OrthoDB" id="1766727at2"/>
<feature type="domain" description="FHA" evidence="1">
    <location>
        <begin position="200"/>
        <end position="251"/>
    </location>
</feature>
<keyword evidence="3" id="KW-1185">Reference proteome</keyword>
<evidence type="ECO:0000313" key="3">
    <source>
        <dbReference type="Proteomes" id="UP000005753"/>
    </source>
</evidence>
<protein>
    <submittedName>
        <fullName evidence="2">FHA domain-containing protein</fullName>
    </submittedName>
</protein>
<dbReference type="InterPro" id="IPR000253">
    <property type="entry name" value="FHA_dom"/>
</dbReference>
<dbReference type="PANTHER" id="PTHR23308">
    <property type="entry name" value="NUCLEAR INHIBITOR OF PROTEIN PHOSPHATASE-1"/>
    <property type="match status" value="1"/>
</dbReference>
<reference evidence="2 3" key="1">
    <citation type="submission" date="2010-08" db="EMBL/GenBank/DDBJ databases">
        <authorList>
            <consortium name="US DOE Joint Genome Institute (JGI-PGF)"/>
            <person name="Lucas S."/>
            <person name="Copeland A."/>
            <person name="Lapidus A."/>
            <person name="Cheng J.-F."/>
            <person name="Bruce D."/>
            <person name="Goodwin L."/>
            <person name="Pitluck S."/>
            <person name="Land M.L."/>
            <person name="Hauser L."/>
            <person name="Chang Y.-J."/>
            <person name="Anderson I.J."/>
            <person name="Johnson E."/>
            <person name="Mulhopadhyay B."/>
            <person name="Kyrpides N."/>
            <person name="Woyke T.J."/>
        </authorList>
    </citation>
    <scope>NUCLEOTIDE SEQUENCE [LARGE SCALE GENOMIC DNA]</scope>
    <source>
        <strain evidence="2 3">6</strain>
    </source>
</reference>